<protein>
    <submittedName>
        <fullName evidence="3">Uncharacterized protein</fullName>
    </submittedName>
</protein>
<sequence length="128" mass="12816">MNKPVLALAFVVGLACGATAFAQDAPLRGVGLLALNAAGDSDNGLGNTPGRSLRNVMVDMPDEGGGSEPRAARGGDAGAAPTRPGATPKTPDALPPGPIQQVDPAAPNVATPKRPSYRWQSLVPGAIK</sequence>
<evidence type="ECO:0000256" key="2">
    <source>
        <dbReference type="SAM" id="SignalP"/>
    </source>
</evidence>
<dbReference type="PROSITE" id="PS51257">
    <property type="entry name" value="PROKAR_LIPOPROTEIN"/>
    <property type="match status" value="1"/>
</dbReference>
<gene>
    <name evidence="3" type="ORF">ACFO6Q_00715</name>
</gene>
<organism evidence="3 4">
    <name type="scientific">Dokdonella ginsengisoli</name>
    <dbReference type="NCBI Taxonomy" id="363846"/>
    <lineage>
        <taxon>Bacteria</taxon>
        <taxon>Pseudomonadati</taxon>
        <taxon>Pseudomonadota</taxon>
        <taxon>Gammaproteobacteria</taxon>
        <taxon>Lysobacterales</taxon>
        <taxon>Rhodanobacteraceae</taxon>
        <taxon>Dokdonella</taxon>
    </lineage>
</organism>
<reference evidence="4" key="1">
    <citation type="journal article" date="2019" name="Int. J. Syst. Evol. Microbiol.">
        <title>The Global Catalogue of Microorganisms (GCM) 10K type strain sequencing project: providing services to taxonomists for standard genome sequencing and annotation.</title>
        <authorList>
            <consortium name="The Broad Institute Genomics Platform"/>
            <consortium name="The Broad Institute Genome Sequencing Center for Infectious Disease"/>
            <person name="Wu L."/>
            <person name="Ma J."/>
        </authorList>
    </citation>
    <scope>NUCLEOTIDE SEQUENCE [LARGE SCALE GENOMIC DNA]</scope>
    <source>
        <strain evidence="4">CCUG 30340</strain>
    </source>
</reference>
<evidence type="ECO:0000256" key="1">
    <source>
        <dbReference type="SAM" id="MobiDB-lite"/>
    </source>
</evidence>
<feature type="signal peptide" evidence="2">
    <location>
        <begin position="1"/>
        <end position="22"/>
    </location>
</feature>
<evidence type="ECO:0000313" key="4">
    <source>
        <dbReference type="Proteomes" id="UP001595886"/>
    </source>
</evidence>
<accession>A0ABV9QPH1</accession>
<feature type="region of interest" description="Disordered" evidence="1">
    <location>
        <begin position="38"/>
        <end position="128"/>
    </location>
</feature>
<feature type="chain" id="PRO_5046202791" evidence="2">
    <location>
        <begin position="23"/>
        <end position="128"/>
    </location>
</feature>
<comment type="caution">
    <text evidence="3">The sequence shown here is derived from an EMBL/GenBank/DDBJ whole genome shotgun (WGS) entry which is preliminary data.</text>
</comment>
<proteinExistence type="predicted"/>
<name>A0ABV9QPH1_9GAMM</name>
<evidence type="ECO:0000313" key="3">
    <source>
        <dbReference type="EMBL" id="MFC4818822.1"/>
    </source>
</evidence>
<dbReference type="EMBL" id="JBHSHD010000002">
    <property type="protein sequence ID" value="MFC4818822.1"/>
    <property type="molecule type" value="Genomic_DNA"/>
</dbReference>
<keyword evidence="2" id="KW-0732">Signal</keyword>
<feature type="compositionally biased region" description="Low complexity" evidence="1">
    <location>
        <begin position="72"/>
        <end position="91"/>
    </location>
</feature>
<keyword evidence="4" id="KW-1185">Reference proteome</keyword>
<dbReference type="Proteomes" id="UP001595886">
    <property type="component" value="Unassembled WGS sequence"/>
</dbReference>
<dbReference type="RefSeq" id="WP_380018555.1">
    <property type="nucleotide sequence ID" value="NZ_JBHSHD010000002.1"/>
</dbReference>